<proteinExistence type="predicted"/>
<keyword evidence="3" id="KW-1185">Reference proteome</keyword>
<organism evidence="2 3">
    <name type="scientific">Streptomyces griseochromogenes</name>
    <dbReference type="NCBI Taxonomy" id="68214"/>
    <lineage>
        <taxon>Bacteria</taxon>
        <taxon>Bacillati</taxon>
        <taxon>Actinomycetota</taxon>
        <taxon>Actinomycetes</taxon>
        <taxon>Kitasatosporales</taxon>
        <taxon>Streptomycetaceae</taxon>
        <taxon>Streptomyces</taxon>
    </lineage>
</organism>
<name>A0ABS4LPG5_9ACTN</name>
<protein>
    <submittedName>
        <fullName evidence="2">Uncharacterized protein</fullName>
    </submittedName>
</protein>
<dbReference type="Proteomes" id="UP001519309">
    <property type="component" value="Unassembled WGS sequence"/>
</dbReference>
<reference evidence="2 3" key="1">
    <citation type="submission" date="2021-03" db="EMBL/GenBank/DDBJ databases">
        <title>Genomic Encyclopedia of Type Strains, Phase IV (KMG-IV): sequencing the most valuable type-strain genomes for metagenomic binning, comparative biology and taxonomic classification.</title>
        <authorList>
            <person name="Goeker M."/>
        </authorList>
    </citation>
    <scope>NUCLEOTIDE SEQUENCE [LARGE SCALE GENOMIC DNA]</scope>
    <source>
        <strain evidence="2 3">DSM 40499</strain>
    </source>
</reference>
<comment type="caution">
    <text evidence="2">The sequence shown here is derived from an EMBL/GenBank/DDBJ whole genome shotgun (WGS) entry which is preliminary data.</text>
</comment>
<sequence>MPVMPTSSCWVPTLEDAPPTPPTPEGLTYSLTLPAAPQSPPIARAATRTILLAHDLEDVSEPAVQVAGELTCCACRFTPAADVYMSLRYRDGALRVILYDGHPRHTHARLATACDSRRRDTLGVLAGVVRGARVTGASAKPASRAAERVCGRYCRGQGPRHTRSMNDGVSRG</sequence>
<feature type="compositionally biased region" description="Polar residues" evidence="1">
    <location>
        <begin position="1"/>
        <end position="10"/>
    </location>
</feature>
<gene>
    <name evidence="2" type="ORF">J2Z21_002215</name>
</gene>
<evidence type="ECO:0000313" key="2">
    <source>
        <dbReference type="EMBL" id="MBP2049284.1"/>
    </source>
</evidence>
<accession>A0ABS4LPG5</accession>
<evidence type="ECO:0000313" key="3">
    <source>
        <dbReference type="Proteomes" id="UP001519309"/>
    </source>
</evidence>
<dbReference type="EMBL" id="JAGGLP010000004">
    <property type="protein sequence ID" value="MBP2049284.1"/>
    <property type="molecule type" value="Genomic_DNA"/>
</dbReference>
<feature type="region of interest" description="Disordered" evidence="1">
    <location>
        <begin position="1"/>
        <end position="24"/>
    </location>
</feature>
<evidence type="ECO:0000256" key="1">
    <source>
        <dbReference type="SAM" id="MobiDB-lite"/>
    </source>
</evidence>